<keyword evidence="3" id="KW-1185">Reference proteome</keyword>
<evidence type="ECO:0000313" key="2">
    <source>
        <dbReference type="EMBL" id="GAO45397.1"/>
    </source>
</evidence>
<organism evidence="2 3">
    <name type="scientific">Flavihumibacter petaseus NBRC 106054</name>
    <dbReference type="NCBI Taxonomy" id="1220578"/>
    <lineage>
        <taxon>Bacteria</taxon>
        <taxon>Pseudomonadati</taxon>
        <taxon>Bacteroidota</taxon>
        <taxon>Chitinophagia</taxon>
        <taxon>Chitinophagales</taxon>
        <taxon>Chitinophagaceae</taxon>
        <taxon>Flavihumibacter</taxon>
    </lineage>
</organism>
<name>A0A0E9N650_9BACT</name>
<evidence type="ECO:0000256" key="1">
    <source>
        <dbReference type="SAM" id="MobiDB-lite"/>
    </source>
</evidence>
<sequence length="91" mass="10470">MCGGKVYRPDDEKNPPQDNWRTEQYADIGAKAPGVAIFVQDFPKNFERENSAPNEEAQYNERPDYYGYTPGNGKEYQMVAKKMESNAEQKK</sequence>
<feature type="region of interest" description="Disordered" evidence="1">
    <location>
        <begin position="1"/>
        <end position="20"/>
    </location>
</feature>
<accession>A0A0E9N650</accession>
<evidence type="ECO:0000313" key="3">
    <source>
        <dbReference type="Proteomes" id="UP000033121"/>
    </source>
</evidence>
<feature type="region of interest" description="Disordered" evidence="1">
    <location>
        <begin position="49"/>
        <end position="73"/>
    </location>
</feature>
<reference evidence="2 3" key="1">
    <citation type="submission" date="2015-04" db="EMBL/GenBank/DDBJ databases">
        <title>Whole genome shotgun sequence of Flavihumibacter petaseus NBRC 106054.</title>
        <authorList>
            <person name="Miyazawa S."/>
            <person name="Hosoyama A."/>
            <person name="Hashimoto M."/>
            <person name="Noguchi M."/>
            <person name="Tsuchikane K."/>
            <person name="Ohji S."/>
            <person name="Yamazoe A."/>
            <person name="Ichikawa N."/>
            <person name="Kimura A."/>
            <person name="Fujita N."/>
        </authorList>
    </citation>
    <scope>NUCLEOTIDE SEQUENCE [LARGE SCALE GENOMIC DNA]</scope>
    <source>
        <strain evidence="2 3">NBRC 106054</strain>
    </source>
</reference>
<dbReference type="AlphaFoldDB" id="A0A0E9N650"/>
<dbReference type="Proteomes" id="UP000033121">
    <property type="component" value="Unassembled WGS sequence"/>
</dbReference>
<dbReference type="EMBL" id="BBWV01000005">
    <property type="protein sequence ID" value="GAO45397.1"/>
    <property type="molecule type" value="Genomic_DNA"/>
</dbReference>
<comment type="caution">
    <text evidence="2">The sequence shown here is derived from an EMBL/GenBank/DDBJ whole genome shotgun (WGS) entry which is preliminary data.</text>
</comment>
<protein>
    <submittedName>
        <fullName evidence="2">Uncharacterized protein</fullName>
    </submittedName>
</protein>
<gene>
    <name evidence="2" type="ORF">FPE01S_05_00930</name>
</gene>
<proteinExistence type="predicted"/>